<dbReference type="SUPFAM" id="SSF82185">
    <property type="entry name" value="Histone H3 K4-specific methyltransferase SET7/9 N-terminal domain"/>
    <property type="match status" value="1"/>
</dbReference>
<protein>
    <submittedName>
        <fullName evidence="2">Nicotinic acid mononucleotide adenyltransferase</fullName>
    </submittedName>
</protein>
<dbReference type="AlphaFoldDB" id="G2ECU7"/>
<keyword evidence="1" id="KW-0732">Signal</keyword>
<dbReference type="Proteomes" id="UP000003730">
    <property type="component" value="Unassembled WGS sequence"/>
</dbReference>
<keyword evidence="2" id="KW-0808">Transferase</keyword>
<dbReference type="RefSeq" id="WP_008636641.1">
    <property type="nucleotide sequence ID" value="NZ_AFXZ01000019.1"/>
</dbReference>
<accession>G2ECU7</accession>
<proteinExistence type="predicted"/>
<dbReference type="GO" id="GO:0016740">
    <property type="term" value="F:transferase activity"/>
    <property type="evidence" value="ECO:0007669"/>
    <property type="project" value="UniProtKB-KW"/>
</dbReference>
<dbReference type="OrthoDB" id="1467310at2"/>
<reference evidence="2 3" key="1">
    <citation type="journal article" date="2008" name="Int. J. Syst. Evol. Microbiol.">
        <title>Bizionia argentinensis sp. nov., isolated from surface marine water in Antarctica.</title>
        <authorList>
            <person name="Bercovich A."/>
            <person name="Vazquez S.C."/>
            <person name="Yankilevich P."/>
            <person name="Coria S.H."/>
            <person name="Foti M."/>
            <person name="Hernandez E."/>
            <person name="Vidal A."/>
            <person name="Ruberto L."/>
            <person name="Melo C."/>
            <person name="Marenssi S."/>
            <person name="Criscuolo M."/>
            <person name="Memoli M."/>
            <person name="Arguelles M."/>
            <person name="Mac Cormack W.P."/>
        </authorList>
    </citation>
    <scope>NUCLEOTIDE SEQUENCE [LARGE SCALE GENOMIC DNA]</scope>
    <source>
        <strain evidence="2 3">JUB59</strain>
    </source>
</reference>
<comment type="caution">
    <text evidence="2">The sequence shown here is derived from an EMBL/GenBank/DDBJ whole genome shotgun (WGS) entry which is preliminary data.</text>
</comment>
<keyword evidence="3" id="KW-1185">Reference proteome</keyword>
<feature type="chain" id="PRO_5003429129" evidence="1">
    <location>
        <begin position="19"/>
        <end position="117"/>
    </location>
</feature>
<evidence type="ECO:0000313" key="3">
    <source>
        <dbReference type="Proteomes" id="UP000003730"/>
    </source>
</evidence>
<dbReference type="STRING" id="1046627.BZARG_1216"/>
<feature type="signal peptide" evidence="1">
    <location>
        <begin position="1"/>
        <end position="18"/>
    </location>
</feature>
<dbReference type="Gene3D" id="2.20.110.10">
    <property type="entry name" value="Histone H3 K4-specific methyltransferase SET7/9 N-terminal domain"/>
    <property type="match status" value="1"/>
</dbReference>
<gene>
    <name evidence="2" type="ORF">BZARG_1216</name>
</gene>
<dbReference type="eggNOG" id="COG2849">
    <property type="taxonomic scope" value="Bacteria"/>
</dbReference>
<sequence length="117" mass="13381">MKSILLIFTFLISAVSFAQQERTLKFNEETNVIDVVYYHDNGIVSQTGSYNLDSNLQGEWLRFNTAGEKIVSAIYDNGIKVGKWFYWTDNTLKEVDYISNVIANVNTRSKSNVGQRD</sequence>
<dbReference type="EMBL" id="AFXZ01000019">
    <property type="protein sequence ID" value="EGV43725.1"/>
    <property type="molecule type" value="Genomic_DNA"/>
</dbReference>
<name>G2ECU7_9FLAO</name>
<evidence type="ECO:0000256" key="1">
    <source>
        <dbReference type="SAM" id="SignalP"/>
    </source>
</evidence>
<evidence type="ECO:0000313" key="2">
    <source>
        <dbReference type="EMBL" id="EGV43725.1"/>
    </source>
</evidence>
<organism evidence="2 3">
    <name type="scientific">Bizionia argentinensis JUB59</name>
    <dbReference type="NCBI Taxonomy" id="1046627"/>
    <lineage>
        <taxon>Bacteria</taxon>
        <taxon>Pseudomonadati</taxon>
        <taxon>Bacteroidota</taxon>
        <taxon>Flavobacteriia</taxon>
        <taxon>Flavobacteriales</taxon>
        <taxon>Flavobacteriaceae</taxon>
        <taxon>Bizionia</taxon>
    </lineage>
</organism>